<dbReference type="InterPro" id="IPR018490">
    <property type="entry name" value="cNMP-bd_dom_sf"/>
</dbReference>
<evidence type="ECO:0000256" key="3">
    <source>
        <dbReference type="ARBA" id="ARBA00022692"/>
    </source>
</evidence>
<dbReference type="GO" id="GO:0003254">
    <property type="term" value="P:regulation of membrane depolarization"/>
    <property type="evidence" value="ECO:0007669"/>
    <property type="project" value="TreeGrafter"/>
</dbReference>
<keyword evidence="3 8" id="KW-0812">Transmembrane</keyword>
<keyword evidence="11" id="KW-1185">Reference proteome</keyword>
<dbReference type="Gene3D" id="1.10.287.70">
    <property type="match status" value="1"/>
</dbReference>
<dbReference type="InterPro" id="IPR014710">
    <property type="entry name" value="RmlC-like_jellyroll"/>
</dbReference>
<evidence type="ECO:0000259" key="9">
    <source>
        <dbReference type="PROSITE" id="PS50042"/>
    </source>
</evidence>
<evidence type="ECO:0000256" key="5">
    <source>
        <dbReference type="ARBA" id="ARBA00023065"/>
    </source>
</evidence>
<dbReference type="GO" id="GO:0098855">
    <property type="term" value="C:HCN channel complex"/>
    <property type="evidence" value="ECO:0007669"/>
    <property type="project" value="TreeGrafter"/>
</dbReference>
<feature type="domain" description="Cyclic nucleotide-binding" evidence="9">
    <location>
        <begin position="318"/>
        <end position="424"/>
    </location>
</feature>
<dbReference type="EMBL" id="CASHTH010000445">
    <property type="protein sequence ID" value="CAI8001639.1"/>
    <property type="molecule type" value="Genomic_DNA"/>
</dbReference>
<evidence type="ECO:0000256" key="2">
    <source>
        <dbReference type="ARBA" id="ARBA00022448"/>
    </source>
</evidence>
<dbReference type="PANTHER" id="PTHR45689">
    <property type="entry name" value="I[[H]] CHANNEL, ISOFORM E"/>
    <property type="match status" value="1"/>
</dbReference>
<reference evidence="10" key="1">
    <citation type="submission" date="2023-03" db="EMBL/GenBank/DDBJ databases">
        <authorList>
            <person name="Steffen K."/>
            <person name="Cardenas P."/>
        </authorList>
    </citation>
    <scope>NUCLEOTIDE SEQUENCE</scope>
</reference>
<dbReference type="InterPro" id="IPR005821">
    <property type="entry name" value="Ion_trans_dom"/>
</dbReference>
<feature type="transmembrane region" description="Helical" evidence="8">
    <location>
        <begin position="102"/>
        <end position="124"/>
    </location>
</feature>
<keyword evidence="4 8" id="KW-1133">Transmembrane helix</keyword>
<gene>
    <name evidence="10" type="ORF">GBAR_LOCUS3233</name>
</gene>
<evidence type="ECO:0000313" key="11">
    <source>
        <dbReference type="Proteomes" id="UP001174909"/>
    </source>
</evidence>
<feature type="transmembrane region" description="Helical" evidence="8">
    <location>
        <begin position="248"/>
        <end position="276"/>
    </location>
</feature>
<keyword evidence="2" id="KW-0813">Transport</keyword>
<dbReference type="SMART" id="SM00100">
    <property type="entry name" value="cNMP"/>
    <property type="match status" value="1"/>
</dbReference>
<evidence type="ECO:0000256" key="4">
    <source>
        <dbReference type="ARBA" id="ARBA00022989"/>
    </source>
</evidence>
<protein>
    <submittedName>
        <fullName evidence="10">Potassium/sodium hyperpolarization-activated cyclic nucleotide-gated channel 2</fullName>
    </submittedName>
</protein>
<comment type="caution">
    <text evidence="10">The sequence shown here is derived from an EMBL/GenBank/DDBJ whole genome shotgun (WGS) entry which is preliminary data.</text>
</comment>
<accession>A0AA35R2G3</accession>
<organism evidence="10 11">
    <name type="scientific">Geodia barretti</name>
    <name type="common">Barrett's horny sponge</name>
    <dbReference type="NCBI Taxonomy" id="519541"/>
    <lineage>
        <taxon>Eukaryota</taxon>
        <taxon>Metazoa</taxon>
        <taxon>Porifera</taxon>
        <taxon>Demospongiae</taxon>
        <taxon>Heteroscleromorpha</taxon>
        <taxon>Tetractinellida</taxon>
        <taxon>Astrophorina</taxon>
        <taxon>Geodiidae</taxon>
        <taxon>Geodia</taxon>
    </lineage>
</organism>
<dbReference type="CDD" id="cd00038">
    <property type="entry name" value="CAP_ED"/>
    <property type="match status" value="1"/>
</dbReference>
<evidence type="ECO:0000256" key="1">
    <source>
        <dbReference type="ARBA" id="ARBA00004141"/>
    </source>
</evidence>
<dbReference type="InterPro" id="IPR000595">
    <property type="entry name" value="cNMP-bd_dom"/>
</dbReference>
<evidence type="ECO:0000256" key="7">
    <source>
        <dbReference type="SAM" id="MobiDB-lite"/>
    </source>
</evidence>
<dbReference type="Proteomes" id="UP001174909">
    <property type="component" value="Unassembled WGS sequence"/>
</dbReference>
<dbReference type="GO" id="GO:0005249">
    <property type="term" value="F:voltage-gated potassium channel activity"/>
    <property type="evidence" value="ECO:0007669"/>
    <property type="project" value="TreeGrafter"/>
</dbReference>
<dbReference type="PANTHER" id="PTHR45689:SF5">
    <property type="entry name" value="I[[H]] CHANNEL, ISOFORM E"/>
    <property type="match status" value="1"/>
</dbReference>
<sequence length="523" mass="59313">MAYSSPQSVRTSWRTSVIRALFHVSPDNKIAMKMYGTKKHCLKAQEDQDRTCCMRWMIHPCSNFKWYWDIVVTMLLIFTVAVLPVSIAYYSDQQLNPEWLTINILVDFLFLTDVLINFRTGVLAPDEEVILDPKIVAKKYMKSWFVIDLGSSFPFDYCIILLSQGQVSSSLLKASRLIVLMLLLSHWNGCIQFLVPVLQEYPSDSWITINHLQNASVGEQYSWSLFKAISHMLCIGFGRWPPQNTTEVWLTIVSMMIGATFYALFIGNMSTLLLSIDSSGRIYNEKLNQVEEYMRYRKLPQDKILKHNCQELIQSVPFFENAPEAFTTAVLTRLHFELFLPGEYIVRQGFKGDRMYFIQRGVVEVITGDGTVVTHLAEGEHFGEICLLTEERRVASVKAGTMCDLFSLSSHNFRELLEEFPDMRPFFEAIAKTRLGKIDSIDSVSGCRMRSRLAGSSPSATCRSLSTALNEEAGSSPSVQPSGKDRGATESKVDKSTSYKNLTTVRSRPSESLSTPHSMEDVD</sequence>
<proteinExistence type="predicted"/>
<dbReference type="PROSITE" id="PS50042">
    <property type="entry name" value="CNMP_BINDING_3"/>
    <property type="match status" value="1"/>
</dbReference>
<dbReference type="SUPFAM" id="SSF51206">
    <property type="entry name" value="cAMP-binding domain-like"/>
    <property type="match status" value="1"/>
</dbReference>
<dbReference type="Gene3D" id="1.10.287.630">
    <property type="entry name" value="Helix hairpin bin"/>
    <property type="match status" value="1"/>
</dbReference>
<feature type="compositionally biased region" description="Basic and acidic residues" evidence="7">
    <location>
        <begin position="483"/>
        <end position="497"/>
    </location>
</feature>
<dbReference type="Pfam" id="PF00520">
    <property type="entry name" value="Ion_trans"/>
    <property type="match status" value="1"/>
</dbReference>
<evidence type="ECO:0000256" key="6">
    <source>
        <dbReference type="ARBA" id="ARBA00023136"/>
    </source>
</evidence>
<evidence type="ECO:0000313" key="10">
    <source>
        <dbReference type="EMBL" id="CAI8001639.1"/>
    </source>
</evidence>
<dbReference type="InterPro" id="IPR051413">
    <property type="entry name" value="K/Na_HCN_channel"/>
</dbReference>
<dbReference type="Gene3D" id="2.60.120.10">
    <property type="entry name" value="Jelly Rolls"/>
    <property type="match status" value="1"/>
</dbReference>
<dbReference type="AlphaFoldDB" id="A0AA35R2G3"/>
<evidence type="ECO:0000256" key="8">
    <source>
        <dbReference type="SAM" id="Phobius"/>
    </source>
</evidence>
<comment type="subcellular location">
    <subcellularLocation>
        <location evidence="1">Membrane</location>
        <topology evidence="1">Multi-pass membrane protein</topology>
    </subcellularLocation>
</comment>
<keyword evidence="5" id="KW-0406">Ion transport</keyword>
<feature type="transmembrane region" description="Helical" evidence="8">
    <location>
        <begin position="66"/>
        <end position="90"/>
    </location>
</feature>
<name>A0AA35R2G3_GEOBA</name>
<feature type="compositionally biased region" description="Polar residues" evidence="7">
    <location>
        <begin position="498"/>
        <end position="517"/>
    </location>
</feature>
<dbReference type="SUPFAM" id="SSF81324">
    <property type="entry name" value="Voltage-gated potassium channels"/>
    <property type="match status" value="1"/>
</dbReference>
<keyword evidence="6 8" id="KW-0472">Membrane</keyword>
<dbReference type="Pfam" id="PF00027">
    <property type="entry name" value="cNMP_binding"/>
    <property type="match status" value="1"/>
</dbReference>
<feature type="region of interest" description="Disordered" evidence="7">
    <location>
        <begin position="466"/>
        <end position="523"/>
    </location>
</feature>
<dbReference type="GO" id="GO:0035725">
    <property type="term" value="P:sodium ion transmembrane transport"/>
    <property type="evidence" value="ECO:0007669"/>
    <property type="project" value="TreeGrafter"/>
</dbReference>
<feature type="compositionally biased region" description="Polar residues" evidence="7">
    <location>
        <begin position="466"/>
        <end position="481"/>
    </location>
</feature>
<feature type="non-terminal residue" evidence="10">
    <location>
        <position position="523"/>
    </location>
</feature>